<keyword evidence="3" id="KW-0804">Transcription</keyword>
<evidence type="ECO:0000256" key="3">
    <source>
        <dbReference type="ARBA" id="ARBA00023163"/>
    </source>
</evidence>
<gene>
    <name evidence="6" type="ORF">GCM10010171_59090</name>
</gene>
<evidence type="ECO:0000256" key="4">
    <source>
        <dbReference type="PROSITE-ProRule" id="PRU00335"/>
    </source>
</evidence>
<dbReference type="PRINTS" id="PR00455">
    <property type="entry name" value="HTHTETR"/>
</dbReference>
<dbReference type="GO" id="GO:0000976">
    <property type="term" value="F:transcription cis-regulatory region binding"/>
    <property type="evidence" value="ECO:0007669"/>
    <property type="project" value="TreeGrafter"/>
</dbReference>
<keyword evidence="2 4" id="KW-0238">DNA-binding</keyword>
<reference evidence="6" key="2">
    <citation type="submission" date="2020-09" db="EMBL/GenBank/DDBJ databases">
        <authorList>
            <person name="Sun Q."/>
            <person name="Ohkuma M."/>
        </authorList>
    </citation>
    <scope>NUCLEOTIDE SEQUENCE</scope>
    <source>
        <strain evidence="6">JCM 3276</strain>
    </source>
</reference>
<reference evidence="6" key="1">
    <citation type="journal article" date="2014" name="Int. J. Syst. Evol. Microbiol.">
        <title>Complete genome sequence of Corynebacterium casei LMG S-19264T (=DSM 44701T), isolated from a smear-ripened cheese.</title>
        <authorList>
            <consortium name="US DOE Joint Genome Institute (JGI-PGF)"/>
            <person name="Walter F."/>
            <person name="Albersmeier A."/>
            <person name="Kalinowski J."/>
            <person name="Ruckert C."/>
        </authorList>
    </citation>
    <scope>NUCLEOTIDE SEQUENCE</scope>
    <source>
        <strain evidence="6">JCM 3276</strain>
    </source>
</reference>
<evidence type="ECO:0000313" key="7">
    <source>
        <dbReference type="Proteomes" id="UP000660680"/>
    </source>
</evidence>
<dbReference type="InterPro" id="IPR001647">
    <property type="entry name" value="HTH_TetR"/>
</dbReference>
<dbReference type="PANTHER" id="PTHR30055:SF234">
    <property type="entry name" value="HTH-TYPE TRANSCRIPTIONAL REGULATOR BETI"/>
    <property type="match status" value="1"/>
</dbReference>
<comment type="caution">
    <text evidence="6">The sequence shown here is derived from an EMBL/GenBank/DDBJ whole genome shotgun (WGS) entry which is preliminary data.</text>
</comment>
<dbReference type="Pfam" id="PF00440">
    <property type="entry name" value="TetR_N"/>
    <property type="match status" value="1"/>
</dbReference>
<dbReference type="Gene3D" id="1.10.357.10">
    <property type="entry name" value="Tetracycline Repressor, domain 2"/>
    <property type="match status" value="1"/>
</dbReference>
<dbReference type="Proteomes" id="UP000660680">
    <property type="component" value="Unassembled WGS sequence"/>
</dbReference>
<evidence type="ECO:0000256" key="1">
    <source>
        <dbReference type="ARBA" id="ARBA00023015"/>
    </source>
</evidence>
<dbReference type="InterPro" id="IPR009057">
    <property type="entry name" value="Homeodomain-like_sf"/>
</dbReference>
<protein>
    <submittedName>
        <fullName evidence="6">TetR family transcriptional regulator</fullName>
    </submittedName>
</protein>
<keyword evidence="1" id="KW-0805">Transcription regulation</keyword>
<name>A0A918GT22_9PSEU</name>
<dbReference type="AlphaFoldDB" id="A0A918GT22"/>
<organism evidence="6 7">
    <name type="scientific">Actinokineospora fastidiosa</name>
    <dbReference type="NCBI Taxonomy" id="1816"/>
    <lineage>
        <taxon>Bacteria</taxon>
        <taxon>Bacillati</taxon>
        <taxon>Actinomycetota</taxon>
        <taxon>Actinomycetes</taxon>
        <taxon>Pseudonocardiales</taxon>
        <taxon>Pseudonocardiaceae</taxon>
        <taxon>Actinokineospora</taxon>
    </lineage>
</organism>
<dbReference type="InterPro" id="IPR050109">
    <property type="entry name" value="HTH-type_TetR-like_transc_reg"/>
</dbReference>
<dbReference type="EMBL" id="BMRB01000008">
    <property type="protein sequence ID" value="GGS56302.1"/>
    <property type="molecule type" value="Genomic_DNA"/>
</dbReference>
<dbReference type="GO" id="GO:0003700">
    <property type="term" value="F:DNA-binding transcription factor activity"/>
    <property type="evidence" value="ECO:0007669"/>
    <property type="project" value="TreeGrafter"/>
</dbReference>
<feature type="DNA-binding region" description="H-T-H motif" evidence="4">
    <location>
        <begin position="44"/>
        <end position="63"/>
    </location>
</feature>
<evidence type="ECO:0000259" key="5">
    <source>
        <dbReference type="PROSITE" id="PS50977"/>
    </source>
</evidence>
<sequence>MVKQPGTVTPVDTDGRRLRYQHRRPELLDAVVDYVLAHGVSGLAMRPLAAAVGVSHGTLLHHFGSKENLVTEVIDVLRQRLSEAAGSTSEPARLADLTDWWRRSTTEERLPVYRLLFEVFAHAVREPAQYERFLRQVVHDSLALMENLLIADGCAPERAPLVASIVVAQARGLQLDLLATGDRERVDAAFALFVDLIDRI</sequence>
<accession>A0A918GT22</accession>
<feature type="domain" description="HTH tetR-type" evidence="5">
    <location>
        <begin position="21"/>
        <end position="81"/>
    </location>
</feature>
<dbReference type="PROSITE" id="PS50977">
    <property type="entry name" value="HTH_TETR_2"/>
    <property type="match status" value="1"/>
</dbReference>
<proteinExistence type="predicted"/>
<dbReference type="SUPFAM" id="SSF46689">
    <property type="entry name" value="Homeodomain-like"/>
    <property type="match status" value="1"/>
</dbReference>
<keyword evidence="7" id="KW-1185">Reference proteome</keyword>
<evidence type="ECO:0000313" key="6">
    <source>
        <dbReference type="EMBL" id="GGS56302.1"/>
    </source>
</evidence>
<dbReference type="PANTHER" id="PTHR30055">
    <property type="entry name" value="HTH-TYPE TRANSCRIPTIONAL REGULATOR RUTR"/>
    <property type="match status" value="1"/>
</dbReference>
<evidence type="ECO:0000256" key="2">
    <source>
        <dbReference type="ARBA" id="ARBA00023125"/>
    </source>
</evidence>